<feature type="region of interest" description="Disordered" evidence="1">
    <location>
        <begin position="265"/>
        <end position="334"/>
    </location>
</feature>
<name>A0ABP1N9S5_XYLVO</name>
<gene>
    <name evidence="2" type="ORF">XYLVIOL_LOCUS2162</name>
</gene>
<feature type="region of interest" description="Disordered" evidence="1">
    <location>
        <begin position="183"/>
        <end position="205"/>
    </location>
</feature>
<evidence type="ECO:0000313" key="3">
    <source>
        <dbReference type="Proteomes" id="UP001642520"/>
    </source>
</evidence>
<proteinExistence type="predicted"/>
<keyword evidence="3" id="KW-1185">Reference proteome</keyword>
<sequence length="334" mass="38693">MTTSPTSRAHGKVFDEWPPRAMDNRRKISSQTATVTGKNWAREMCPDSPRYSNLDAYHHDCASEHEIRYPEERTSQETVVEIEETDVNKNNSYNYPDEPVYPEVFPKHNSATLRDRYPRFNDYSDHVMPEAVTALQKLQRLKELQMKRDLTERYYSQEIKRLIGEYYFGPRFASPSFRSNVGLQSSSFQQSSGDRLRNPSKNLEPCGTMTTITRLDCGCIEKTTRPIFTTARGRVQRKNCNQSQKEMFLKLTPSNPQEHLFSSLEEPQDRYHGKMKKRHPLGPRMCGKIPPAGDQEFEVENGKKNDEPKQEISEHASRPTSPHRKFSDTTATSY</sequence>
<dbReference type="Proteomes" id="UP001642520">
    <property type="component" value="Unassembled WGS sequence"/>
</dbReference>
<feature type="compositionally biased region" description="Basic and acidic residues" evidence="1">
    <location>
        <begin position="300"/>
        <end position="317"/>
    </location>
</feature>
<protein>
    <submittedName>
        <fullName evidence="2">Uncharacterized protein</fullName>
    </submittedName>
</protein>
<dbReference type="EMBL" id="CAXAJV020001287">
    <property type="protein sequence ID" value="CAL7936438.1"/>
    <property type="molecule type" value="Genomic_DNA"/>
</dbReference>
<comment type="caution">
    <text evidence="2">The sequence shown here is derived from an EMBL/GenBank/DDBJ whole genome shotgun (WGS) entry which is preliminary data.</text>
</comment>
<organism evidence="2 3">
    <name type="scientific">Xylocopa violacea</name>
    <name type="common">Violet carpenter bee</name>
    <name type="synonym">Apis violacea</name>
    <dbReference type="NCBI Taxonomy" id="135666"/>
    <lineage>
        <taxon>Eukaryota</taxon>
        <taxon>Metazoa</taxon>
        <taxon>Ecdysozoa</taxon>
        <taxon>Arthropoda</taxon>
        <taxon>Hexapoda</taxon>
        <taxon>Insecta</taxon>
        <taxon>Pterygota</taxon>
        <taxon>Neoptera</taxon>
        <taxon>Endopterygota</taxon>
        <taxon>Hymenoptera</taxon>
        <taxon>Apocrita</taxon>
        <taxon>Aculeata</taxon>
        <taxon>Apoidea</taxon>
        <taxon>Anthophila</taxon>
        <taxon>Apidae</taxon>
        <taxon>Xylocopa</taxon>
        <taxon>Xylocopa</taxon>
    </lineage>
</organism>
<evidence type="ECO:0000256" key="1">
    <source>
        <dbReference type="SAM" id="MobiDB-lite"/>
    </source>
</evidence>
<accession>A0ABP1N9S5</accession>
<reference evidence="2 3" key="1">
    <citation type="submission" date="2024-08" db="EMBL/GenBank/DDBJ databases">
        <authorList>
            <person name="Will J Nash"/>
            <person name="Angela Man"/>
            <person name="Seanna McTaggart"/>
            <person name="Kendall Baker"/>
            <person name="Tom Barker"/>
            <person name="Leah Catchpole"/>
            <person name="Alex Durrant"/>
            <person name="Karim Gharbi"/>
            <person name="Naomi Irish"/>
            <person name="Gemy Kaithakottil"/>
            <person name="Debby Ku"/>
            <person name="Aaliyah Providence"/>
            <person name="Felix Shaw"/>
            <person name="David Swarbreck"/>
            <person name="Chris Watkins"/>
            <person name="Ann M. McCartney"/>
            <person name="Giulio Formenti"/>
            <person name="Alice Mouton"/>
            <person name="Noel Vella"/>
            <person name="Bjorn M von Reumont"/>
            <person name="Adriana Vella"/>
            <person name="Wilfried Haerty"/>
        </authorList>
    </citation>
    <scope>NUCLEOTIDE SEQUENCE [LARGE SCALE GENOMIC DNA]</scope>
</reference>
<evidence type="ECO:0000313" key="2">
    <source>
        <dbReference type="EMBL" id="CAL7936438.1"/>
    </source>
</evidence>